<evidence type="ECO:0000313" key="4">
    <source>
        <dbReference type="EMBL" id="QDT60937.1"/>
    </source>
</evidence>
<feature type="domain" description="3-hydroxyacyl-CoA dehydrogenase NAD binding" evidence="3">
    <location>
        <begin position="21"/>
        <end position="206"/>
    </location>
</feature>
<keyword evidence="1" id="KW-0560">Oxidoreductase</keyword>
<keyword evidence="5" id="KW-1185">Reference proteome</keyword>
<dbReference type="InterPro" id="IPR008927">
    <property type="entry name" value="6-PGluconate_DH-like_C_sf"/>
</dbReference>
<sequence length="408" mass="44139">MFPAPSSPPHASTPPPIDGSQVVLIGAGVVGSAIADAHLNAKQGFILADQSAECIARAAQHWSQAGHQIETHRFALSELHAIQVTPGGEQAASEQAASEQAAGQQPTLFIESIVEDLAAKQTLFNQIIQHYGRDIVLGSNTSTLRIGEIASGTEHPELLCGMHFFMPVYNRLGVEVVRAKDSAHSVCSQASTHVRRLCKMPIECGDGPGFVINRMLCTYLNQALLLLCRGSNADQIQRVSIAYGMPLSPLELIDWIGSRTMFRAGRAFTNAFPGRLDASPVVPGMVKRGLLGRQTGQGLYQYDDRGKRSAELSPKAVELIETYRTDNRDFTDADVLFLLAIPMWIEAQGILAEGLIDSLDSIDHAMVGGLGFQSDLPWSGLFTELGSDTVSAAIEQWQSSFASMRWPQ</sequence>
<dbReference type="Proteomes" id="UP000315003">
    <property type="component" value="Chromosome"/>
</dbReference>
<proteinExistence type="predicted"/>
<evidence type="ECO:0000259" key="2">
    <source>
        <dbReference type="Pfam" id="PF00725"/>
    </source>
</evidence>
<dbReference type="RefSeq" id="WP_145274378.1">
    <property type="nucleotide sequence ID" value="NZ_CP036272.1"/>
</dbReference>
<dbReference type="PANTHER" id="PTHR43612:SF3">
    <property type="entry name" value="TRIFUNCTIONAL ENZYME SUBUNIT ALPHA, MITOCHONDRIAL"/>
    <property type="match status" value="1"/>
</dbReference>
<dbReference type="Gene3D" id="1.10.1040.50">
    <property type="match status" value="1"/>
</dbReference>
<dbReference type="GO" id="GO:0006635">
    <property type="term" value="P:fatty acid beta-oxidation"/>
    <property type="evidence" value="ECO:0007669"/>
    <property type="project" value="TreeGrafter"/>
</dbReference>
<dbReference type="PANTHER" id="PTHR43612">
    <property type="entry name" value="TRIFUNCTIONAL ENZYME SUBUNIT ALPHA"/>
    <property type="match status" value="1"/>
</dbReference>
<dbReference type="OrthoDB" id="9771883at2"/>
<dbReference type="Pfam" id="PF00725">
    <property type="entry name" value="3HCDH"/>
    <property type="match status" value="1"/>
</dbReference>
<evidence type="ECO:0000313" key="5">
    <source>
        <dbReference type="Proteomes" id="UP000315003"/>
    </source>
</evidence>
<dbReference type="GO" id="GO:0004300">
    <property type="term" value="F:enoyl-CoA hydratase activity"/>
    <property type="evidence" value="ECO:0007669"/>
    <property type="project" value="TreeGrafter"/>
</dbReference>
<name>A0A517SXR8_9BACT</name>
<feature type="domain" description="3-hydroxyacyl-CoA dehydrogenase C-terminal" evidence="2">
    <location>
        <begin position="209"/>
        <end position="302"/>
    </location>
</feature>
<reference evidence="4 5" key="1">
    <citation type="submission" date="2019-02" db="EMBL/GenBank/DDBJ databases">
        <title>Deep-cultivation of Planctomycetes and their phenomic and genomic characterization uncovers novel biology.</title>
        <authorList>
            <person name="Wiegand S."/>
            <person name="Jogler M."/>
            <person name="Boedeker C."/>
            <person name="Pinto D."/>
            <person name="Vollmers J."/>
            <person name="Rivas-Marin E."/>
            <person name="Kohn T."/>
            <person name="Peeters S.H."/>
            <person name="Heuer A."/>
            <person name="Rast P."/>
            <person name="Oberbeckmann S."/>
            <person name="Bunk B."/>
            <person name="Jeske O."/>
            <person name="Meyerdierks A."/>
            <person name="Storesund J.E."/>
            <person name="Kallscheuer N."/>
            <person name="Luecker S."/>
            <person name="Lage O.M."/>
            <person name="Pohl T."/>
            <person name="Merkel B.J."/>
            <person name="Hornburger P."/>
            <person name="Mueller R.-W."/>
            <person name="Bruemmer F."/>
            <person name="Labrenz M."/>
            <person name="Spormann A.M."/>
            <person name="Op den Camp H."/>
            <person name="Overmann J."/>
            <person name="Amann R."/>
            <person name="Jetten M.S.M."/>
            <person name="Mascher T."/>
            <person name="Medema M.H."/>
            <person name="Devos D.P."/>
            <person name="Kaster A.-K."/>
            <person name="Ovreas L."/>
            <person name="Rohde M."/>
            <person name="Galperin M.Y."/>
            <person name="Jogler C."/>
        </authorList>
    </citation>
    <scope>NUCLEOTIDE SEQUENCE [LARGE SCALE GENOMIC DNA]</scope>
    <source>
        <strain evidence="4 5">SV_7m_r</strain>
    </source>
</reference>
<dbReference type="GO" id="GO:0016509">
    <property type="term" value="F:long-chain (3S)-3-hydroxyacyl-CoA dehydrogenase (NAD+) activity"/>
    <property type="evidence" value="ECO:0007669"/>
    <property type="project" value="TreeGrafter"/>
</dbReference>
<dbReference type="EMBL" id="CP036272">
    <property type="protein sequence ID" value="QDT60937.1"/>
    <property type="molecule type" value="Genomic_DNA"/>
</dbReference>
<dbReference type="GO" id="GO:0070403">
    <property type="term" value="F:NAD+ binding"/>
    <property type="evidence" value="ECO:0007669"/>
    <property type="project" value="InterPro"/>
</dbReference>
<organism evidence="4 5">
    <name type="scientific">Stieleria bergensis</name>
    <dbReference type="NCBI Taxonomy" id="2528025"/>
    <lineage>
        <taxon>Bacteria</taxon>
        <taxon>Pseudomonadati</taxon>
        <taxon>Planctomycetota</taxon>
        <taxon>Planctomycetia</taxon>
        <taxon>Pirellulales</taxon>
        <taxon>Pirellulaceae</taxon>
        <taxon>Stieleria</taxon>
    </lineage>
</organism>
<accession>A0A517SXR8</accession>
<dbReference type="SUPFAM" id="SSF48179">
    <property type="entry name" value="6-phosphogluconate dehydrogenase C-terminal domain-like"/>
    <property type="match status" value="1"/>
</dbReference>
<evidence type="ECO:0000259" key="3">
    <source>
        <dbReference type="Pfam" id="PF02737"/>
    </source>
</evidence>
<dbReference type="InterPro" id="IPR036291">
    <property type="entry name" value="NAD(P)-bd_dom_sf"/>
</dbReference>
<dbReference type="Pfam" id="PF02737">
    <property type="entry name" value="3HCDH_N"/>
    <property type="match status" value="1"/>
</dbReference>
<protein>
    <submittedName>
        <fullName evidence="4">Fatty acid oxidation complex subunit alpha</fullName>
    </submittedName>
</protein>
<dbReference type="AlphaFoldDB" id="A0A517SXR8"/>
<dbReference type="InterPro" id="IPR050136">
    <property type="entry name" value="FA_oxidation_alpha_subunit"/>
</dbReference>
<dbReference type="InterPro" id="IPR006176">
    <property type="entry name" value="3-OHacyl-CoA_DH_NAD-bd"/>
</dbReference>
<dbReference type="InterPro" id="IPR006108">
    <property type="entry name" value="3HC_DH_C"/>
</dbReference>
<dbReference type="Gene3D" id="3.40.50.720">
    <property type="entry name" value="NAD(P)-binding Rossmann-like Domain"/>
    <property type="match status" value="1"/>
</dbReference>
<gene>
    <name evidence="4" type="primary">fadB</name>
    <name evidence="4" type="ORF">SV7mr_34660</name>
</gene>
<dbReference type="SUPFAM" id="SSF51735">
    <property type="entry name" value="NAD(P)-binding Rossmann-fold domains"/>
    <property type="match status" value="1"/>
</dbReference>
<evidence type="ECO:0000256" key="1">
    <source>
        <dbReference type="ARBA" id="ARBA00023002"/>
    </source>
</evidence>